<dbReference type="PANTHER" id="PTHR33960">
    <property type="entry name" value="SIMILAR TO KIAA0825 PROTEIN"/>
    <property type="match status" value="1"/>
</dbReference>
<evidence type="ECO:0000313" key="1">
    <source>
        <dbReference type="EMBL" id="KAJ1531026.1"/>
    </source>
</evidence>
<reference evidence="1" key="1">
    <citation type="submission" date="2022-12" db="EMBL/GenBank/DDBJ databases">
        <title>Chromosome-level genome assembly of the bean flower thrips Megalurothrips usitatus.</title>
        <authorList>
            <person name="Ma L."/>
            <person name="Liu Q."/>
            <person name="Li H."/>
            <person name="Cai W."/>
        </authorList>
    </citation>
    <scope>NUCLEOTIDE SEQUENCE</scope>
    <source>
        <strain evidence="1">Cailab_2022a</strain>
    </source>
</reference>
<accession>A0AAV7Y0R3</accession>
<keyword evidence="2" id="KW-1185">Reference proteome</keyword>
<dbReference type="Proteomes" id="UP001075354">
    <property type="component" value="Chromosome 2"/>
</dbReference>
<dbReference type="InterPro" id="IPR027993">
    <property type="entry name" value="DUF4495"/>
</dbReference>
<dbReference type="PANTHER" id="PTHR33960:SF1">
    <property type="entry name" value="SIMILAR TO KIAA0825 PROTEIN"/>
    <property type="match status" value="1"/>
</dbReference>
<comment type="caution">
    <text evidence="1">The sequence shown here is derived from an EMBL/GenBank/DDBJ whole genome shotgun (WGS) entry which is preliminary data.</text>
</comment>
<protein>
    <submittedName>
        <fullName evidence="1">Uncharacterized protein</fullName>
    </submittedName>
</protein>
<gene>
    <name evidence="1" type="ORF">ONE63_005856</name>
</gene>
<dbReference type="EMBL" id="JAPTSV010000002">
    <property type="protein sequence ID" value="KAJ1531026.1"/>
    <property type="molecule type" value="Genomic_DNA"/>
</dbReference>
<sequence length="310" mass="32917">MLNESLTILVARYAAAEPSARRAPLLVTDLVNMLLCTRELAVSVCADAAELVGFTQRSKIIRDVHAKCHELLTTLLLRGCPLDALLRAMRRGLCAPSALTPGPAAGPAPWVQLVSPQYLRGRPGSYLELEDGAAISLELTVLVAQPQPSWALLLRVLMMRNCRVATLLLRRLICQEDPVGAEVGPAASSAGPASAATAAPTEAGCGRFLCRGDCARNSPQDAAPAQVEKALVHVLACVGGTKALSVALLPALETQATRSQEAGKEWGGAFDRRQVWNLQRPPWMDAFITPLQPLLKATVATIIASAQVRG</sequence>
<evidence type="ECO:0000313" key="2">
    <source>
        <dbReference type="Proteomes" id="UP001075354"/>
    </source>
</evidence>
<dbReference type="Pfam" id="PF14906">
    <property type="entry name" value="DUF4495"/>
    <property type="match status" value="1"/>
</dbReference>
<name>A0AAV7Y0R3_9NEOP</name>
<dbReference type="AlphaFoldDB" id="A0AAV7Y0R3"/>
<organism evidence="1 2">
    <name type="scientific">Megalurothrips usitatus</name>
    <name type="common">bean blossom thrips</name>
    <dbReference type="NCBI Taxonomy" id="439358"/>
    <lineage>
        <taxon>Eukaryota</taxon>
        <taxon>Metazoa</taxon>
        <taxon>Ecdysozoa</taxon>
        <taxon>Arthropoda</taxon>
        <taxon>Hexapoda</taxon>
        <taxon>Insecta</taxon>
        <taxon>Pterygota</taxon>
        <taxon>Neoptera</taxon>
        <taxon>Paraneoptera</taxon>
        <taxon>Thysanoptera</taxon>
        <taxon>Terebrantia</taxon>
        <taxon>Thripoidea</taxon>
        <taxon>Thripidae</taxon>
        <taxon>Megalurothrips</taxon>
    </lineage>
</organism>
<proteinExistence type="predicted"/>